<dbReference type="RefSeq" id="WP_015537946.1">
    <property type="nucleotide sequence ID" value="NC_021020.1"/>
</dbReference>
<proteinExistence type="predicted"/>
<evidence type="ECO:0000313" key="2">
    <source>
        <dbReference type="Proteomes" id="UP000007059"/>
    </source>
</evidence>
<dbReference type="EMBL" id="FP929046">
    <property type="protein sequence ID" value="CBL02425.1"/>
    <property type="molecule type" value="Genomic_DNA"/>
</dbReference>
<name>D4KC62_9FIRM</name>
<sequence length="92" mass="10408">MRVQIGKYIIKNCDERNLVIVEQRPAGKNPKTGEIGTGVKEVTVGYYPNLEWALHKIKDLNISESDADTVDVLLAELEQIDETIRRVAEEVK</sequence>
<protein>
    <recommendedName>
        <fullName evidence="3">DUF5405 domain-containing protein</fullName>
    </recommendedName>
</protein>
<reference evidence="1 2" key="1">
    <citation type="submission" date="2010-03" db="EMBL/GenBank/DDBJ databases">
        <title>The genome sequence of Faecalibacterium prausnitzii SL3/3.</title>
        <authorList>
            <consortium name="metaHIT consortium -- http://www.metahit.eu/"/>
            <person name="Pajon A."/>
            <person name="Turner K."/>
            <person name="Parkhill J."/>
            <person name="Duncan S."/>
            <person name="Flint H."/>
        </authorList>
    </citation>
    <scope>NUCLEOTIDE SEQUENCE [LARGE SCALE GENOMIC DNA]</scope>
    <source>
        <strain evidence="1 2">SL3/3</strain>
    </source>
</reference>
<dbReference type="Proteomes" id="UP000007059">
    <property type="component" value="Chromosome"/>
</dbReference>
<dbReference type="AlphaFoldDB" id="D4KC62"/>
<reference evidence="1 2" key="2">
    <citation type="submission" date="2010-03" db="EMBL/GenBank/DDBJ databases">
        <authorList>
            <person name="Pajon A."/>
        </authorList>
    </citation>
    <scope>NUCLEOTIDE SEQUENCE [LARGE SCALE GENOMIC DNA]</scope>
    <source>
        <strain evidence="1 2">SL3/3</strain>
    </source>
</reference>
<evidence type="ECO:0000313" key="1">
    <source>
        <dbReference type="EMBL" id="CBL02425.1"/>
    </source>
</evidence>
<dbReference type="HOGENOM" id="CLU_2408918_0_0_9"/>
<dbReference type="PATRIC" id="fig|657322.3.peg.2160"/>
<accession>D4KC62</accession>
<organism evidence="1 2">
    <name type="scientific">Faecalibacterium prausnitzii SL3/3</name>
    <dbReference type="NCBI Taxonomy" id="657322"/>
    <lineage>
        <taxon>Bacteria</taxon>
        <taxon>Bacillati</taxon>
        <taxon>Bacillota</taxon>
        <taxon>Clostridia</taxon>
        <taxon>Eubacteriales</taxon>
        <taxon>Oscillospiraceae</taxon>
        <taxon>Faecalibacterium</taxon>
    </lineage>
</organism>
<dbReference type="KEGG" id="fpa:FPR_22420"/>
<gene>
    <name evidence="1" type="ORF">FPR_22420</name>
</gene>
<evidence type="ECO:0008006" key="3">
    <source>
        <dbReference type="Google" id="ProtNLM"/>
    </source>
</evidence>